<evidence type="ECO:0000256" key="2">
    <source>
        <dbReference type="SAM" id="Phobius"/>
    </source>
</evidence>
<dbReference type="Gene3D" id="1.10.3210.10">
    <property type="entry name" value="Hypothetical protein af1432"/>
    <property type="match status" value="1"/>
</dbReference>
<evidence type="ECO:0000259" key="3">
    <source>
        <dbReference type="PROSITE" id="PS50885"/>
    </source>
</evidence>
<dbReference type="InterPro" id="IPR006675">
    <property type="entry name" value="HDIG_dom"/>
</dbReference>
<dbReference type="SUPFAM" id="SSF103190">
    <property type="entry name" value="Sensory domain-like"/>
    <property type="match status" value="1"/>
</dbReference>
<evidence type="ECO:0000313" key="6">
    <source>
        <dbReference type="Proteomes" id="UP000057609"/>
    </source>
</evidence>
<dbReference type="PROSITE" id="PS50885">
    <property type="entry name" value="HAMP"/>
    <property type="match status" value="1"/>
</dbReference>
<dbReference type="InterPro" id="IPR003607">
    <property type="entry name" value="HD/PDEase_dom"/>
</dbReference>
<evidence type="ECO:0000256" key="1">
    <source>
        <dbReference type="SAM" id="Coils"/>
    </source>
</evidence>
<dbReference type="KEGG" id="gpi:GPICK_03650"/>
<dbReference type="Gene3D" id="6.10.340.10">
    <property type="match status" value="1"/>
</dbReference>
<gene>
    <name evidence="5" type="ORF">GPICK_03650</name>
</gene>
<sequence>MNSLKIKILGLITLIVVVIVVAVSYLEYRNQRQIVTQISARNAALLAATVQNNIEGVMLGGRSDEVQRILARLKSRDTIEEIRIFDEKGKILNSADKADIGKTVRPDELALFKSGSRVSLITHEENGDEPVFESISPIYNRPACHGCHDARQVLLGALEMELSVKYLEAYLTKGKQYSSVSTLVMVTLILITIALFLNAYVNRPLKTIISSMQRIEKGDFTVSASLTSSMEMAALSDNFNMMVNKLRFYMDTTIGHERELARAQSKLAHHHEMHLMNQKLEEQLREIENLNVNMEERIEEIEEANYKIADLASELEDKNATLERAVARLSTLYKVGLAVNSTIDLDRLFTLVVQTAVSTLQAQIGYIILYSPGDSLLRVTTLLGHDHRPAGATIPMKPSSVSTWVIENRKPLLITDINEHPEFDRYSALGYERKTLVCAPLMVKDEIIGTITVVNKVDNTTYNAEELELLATIAAQASIAIKNAQLYDEQQATYLHTIQALVSAIEASDSYTRGHSERVTRYSMELAKKLGLPADRLKVIERAAILHDIGKIGIDLSLLHKEGKLTPDDIHQLHQHPVIGMKILEPIGFLQDVRTCIGQHHERVDGRGYPNRLTADEMLYESRILAIADAFDAMTSDRPYRKALPVEAAVKELLDHSGSQFDPELVRHFVELLASGALGFTFARTAPDDAAAPSEERYLERKVVAMSDYSSRPL</sequence>
<dbReference type="SMART" id="SM00471">
    <property type="entry name" value="HDc"/>
    <property type="match status" value="1"/>
</dbReference>
<dbReference type="OrthoDB" id="9769359at2"/>
<dbReference type="Gene3D" id="3.30.450.40">
    <property type="match status" value="1"/>
</dbReference>
<protein>
    <submittedName>
        <fullName evidence="5">Membrane protein</fullName>
    </submittedName>
</protein>
<keyword evidence="6" id="KW-1185">Reference proteome</keyword>
<dbReference type="InterPro" id="IPR003018">
    <property type="entry name" value="GAF"/>
</dbReference>
<organism evidence="5 6">
    <name type="scientific">Geobacter pickeringii</name>
    <dbReference type="NCBI Taxonomy" id="345632"/>
    <lineage>
        <taxon>Bacteria</taxon>
        <taxon>Pseudomonadati</taxon>
        <taxon>Thermodesulfobacteriota</taxon>
        <taxon>Desulfuromonadia</taxon>
        <taxon>Geobacterales</taxon>
        <taxon>Geobacteraceae</taxon>
        <taxon>Geobacter</taxon>
    </lineage>
</organism>
<feature type="transmembrane region" description="Helical" evidence="2">
    <location>
        <begin position="6"/>
        <end position="26"/>
    </location>
</feature>
<dbReference type="PANTHER" id="PTHR43155:SF2">
    <property type="entry name" value="CYCLIC DI-GMP PHOSPHODIESTERASE PA4108"/>
    <property type="match status" value="1"/>
</dbReference>
<evidence type="ECO:0000313" key="5">
    <source>
        <dbReference type="EMBL" id="AJE02590.1"/>
    </source>
</evidence>
<dbReference type="CDD" id="cd06225">
    <property type="entry name" value="HAMP"/>
    <property type="match status" value="1"/>
</dbReference>
<dbReference type="Pfam" id="PF13185">
    <property type="entry name" value="GAF_2"/>
    <property type="match status" value="1"/>
</dbReference>
<dbReference type="Gene3D" id="3.30.450.290">
    <property type="match status" value="1"/>
</dbReference>
<dbReference type="SUPFAM" id="SSF158472">
    <property type="entry name" value="HAMP domain-like"/>
    <property type="match status" value="1"/>
</dbReference>
<keyword evidence="2" id="KW-0472">Membrane</keyword>
<dbReference type="AlphaFoldDB" id="A0A0B5BDH6"/>
<feature type="coiled-coil region" evidence="1">
    <location>
        <begin position="270"/>
        <end position="332"/>
    </location>
</feature>
<dbReference type="SMART" id="SM00065">
    <property type="entry name" value="GAF"/>
    <property type="match status" value="1"/>
</dbReference>
<name>A0A0B5BDH6_9BACT</name>
<dbReference type="STRING" id="345632.GPICK_03650"/>
<dbReference type="PROSITE" id="PS51832">
    <property type="entry name" value="HD_GYP"/>
    <property type="match status" value="1"/>
</dbReference>
<reference evidence="5 6" key="1">
    <citation type="journal article" date="2015" name="Genome Announc.">
        <title>Complete Genome of Geobacter pickeringii G13T, a Metal-Reducing Isolate from Sedimentary Kaolin Deposits.</title>
        <authorList>
            <person name="Badalamenti J.P."/>
            <person name="Bond D.R."/>
        </authorList>
    </citation>
    <scope>NUCLEOTIDE SEQUENCE [LARGE SCALE GENOMIC DNA]</scope>
    <source>
        <strain evidence="5 6">G13</strain>
    </source>
</reference>
<dbReference type="InterPro" id="IPR003660">
    <property type="entry name" value="HAMP_dom"/>
</dbReference>
<keyword evidence="2" id="KW-0812">Transmembrane</keyword>
<dbReference type="InterPro" id="IPR037522">
    <property type="entry name" value="HD_GYP_dom"/>
</dbReference>
<dbReference type="InterPro" id="IPR029016">
    <property type="entry name" value="GAF-like_dom_sf"/>
</dbReference>
<dbReference type="CDD" id="cd00077">
    <property type="entry name" value="HDc"/>
    <property type="match status" value="1"/>
</dbReference>
<feature type="domain" description="HAMP" evidence="3">
    <location>
        <begin position="199"/>
        <end position="251"/>
    </location>
</feature>
<keyword evidence="1" id="KW-0175">Coiled coil</keyword>
<dbReference type="EMBL" id="CP009788">
    <property type="protein sequence ID" value="AJE02590.1"/>
    <property type="molecule type" value="Genomic_DNA"/>
</dbReference>
<dbReference type="SUPFAM" id="SSF109604">
    <property type="entry name" value="HD-domain/PDEase-like"/>
    <property type="match status" value="1"/>
</dbReference>
<dbReference type="Proteomes" id="UP000057609">
    <property type="component" value="Chromosome"/>
</dbReference>
<dbReference type="Pfam" id="PF13487">
    <property type="entry name" value="HD_5"/>
    <property type="match status" value="1"/>
</dbReference>
<proteinExistence type="predicted"/>
<dbReference type="InterPro" id="IPR029151">
    <property type="entry name" value="Sensor-like_sf"/>
</dbReference>
<dbReference type="PANTHER" id="PTHR43155">
    <property type="entry name" value="CYCLIC DI-GMP PHOSPHODIESTERASE PA4108-RELATED"/>
    <property type="match status" value="1"/>
</dbReference>
<dbReference type="SMART" id="SM00304">
    <property type="entry name" value="HAMP"/>
    <property type="match status" value="1"/>
</dbReference>
<dbReference type="NCBIfam" id="TIGR00277">
    <property type="entry name" value="HDIG"/>
    <property type="match status" value="1"/>
</dbReference>
<dbReference type="HOGENOM" id="CLU_023732_0_0_7"/>
<dbReference type="Pfam" id="PF21563">
    <property type="entry name" value="Mcp40H-20_sensor"/>
    <property type="match status" value="1"/>
</dbReference>
<dbReference type="GO" id="GO:0016020">
    <property type="term" value="C:membrane"/>
    <property type="evidence" value="ECO:0007669"/>
    <property type="project" value="InterPro"/>
</dbReference>
<feature type="domain" description="HD-GYP" evidence="4">
    <location>
        <begin position="490"/>
        <end position="685"/>
    </location>
</feature>
<dbReference type="SUPFAM" id="SSF55781">
    <property type="entry name" value="GAF domain-like"/>
    <property type="match status" value="1"/>
</dbReference>
<keyword evidence="2" id="KW-1133">Transmembrane helix</keyword>
<dbReference type="Pfam" id="PF00672">
    <property type="entry name" value="HAMP"/>
    <property type="match status" value="1"/>
</dbReference>
<dbReference type="GO" id="GO:0007165">
    <property type="term" value="P:signal transduction"/>
    <property type="evidence" value="ECO:0007669"/>
    <property type="project" value="InterPro"/>
</dbReference>
<evidence type="ECO:0000259" key="4">
    <source>
        <dbReference type="PROSITE" id="PS51832"/>
    </source>
</evidence>
<dbReference type="InterPro" id="IPR048904">
    <property type="entry name" value="Mcp40H-20-like_sensor"/>
</dbReference>
<accession>A0A0B5BDH6</accession>
<feature type="transmembrane region" description="Helical" evidence="2">
    <location>
        <begin position="180"/>
        <end position="201"/>
    </location>
</feature>